<protein>
    <submittedName>
        <fullName evidence="8">ABC transporter permease</fullName>
    </submittedName>
</protein>
<dbReference type="PANTHER" id="PTHR30287">
    <property type="entry name" value="MEMBRANE COMPONENT OF PREDICTED ABC SUPERFAMILY METABOLITE UPTAKE TRANSPORTER"/>
    <property type="match status" value="1"/>
</dbReference>
<evidence type="ECO:0000313" key="9">
    <source>
        <dbReference type="Proteomes" id="UP000823613"/>
    </source>
</evidence>
<evidence type="ECO:0000256" key="4">
    <source>
        <dbReference type="ARBA" id="ARBA00022989"/>
    </source>
</evidence>
<comment type="caution">
    <text evidence="8">The sequence shown here is derived from an EMBL/GenBank/DDBJ whole genome shotgun (WGS) entry which is preliminary data.</text>
</comment>
<evidence type="ECO:0000259" key="7">
    <source>
        <dbReference type="Pfam" id="PF02687"/>
    </source>
</evidence>
<feature type="transmembrane region" description="Helical" evidence="6">
    <location>
        <begin position="539"/>
        <end position="562"/>
    </location>
</feature>
<feature type="transmembrane region" description="Helical" evidence="6">
    <location>
        <begin position="383"/>
        <end position="404"/>
    </location>
</feature>
<gene>
    <name evidence="8" type="ORF">IAC58_02645</name>
</gene>
<reference evidence="8" key="2">
    <citation type="journal article" date="2021" name="PeerJ">
        <title>Extensive microbial diversity within the chicken gut microbiome revealed by metagenomics and culture.</title>
        <authorList>
            <person name="Gilroy R."/>
            <person name="Ravi A."/>
            <person name="Getino M."/>
            <person name="Pursley I."/>
            <person name="Horton D.L."/>
            <person name="Alikhan N.F."/>
            <person name="Baker D."/>
            <person name="Gharbi K."/>
            <person name="Hall N."/>
            <person name="Watson M."/>
            <person name="Adriaenssens E.M."/>
            <person name="Foster-Nyarko E."/>
            <person name="Jarju S."/>
            <person name="Secka A."/>
            <person name="Antonio M."/>
            <person name="Oren A."/>
            <person name="Chaudhuri R.R."/>
            <person name="La Ragione R."/>
            <person name="Hildebrand F."/>
            <person name="Pallen M.J."/>
        </authorList>
    </citation>
    <scope>NUCLEOTIDE SEQUENCE</scope>
    <source>
        <strain evidence="8">11159</strain>
    </source>
</reference>
<name>A0A9D9DGU7_9BACL</name>
<dbReference type="Pfam" id="PF02687">
    <property type="entry name" value="FtsX"/>
    <property type="match status" value="2"/>
</dbReference>
<sequence>MKNKTNELLLRKCFRDIFHNLKQFIAIIFIVAVAVTLFIGLEANSKEFSKRVNKVYEAGNISDLWITFNPGSEGLTDTKKDYENIVSLNGGNASLVEKRFYFSANIENTAANAIISKDFPKINTAYNYEKGESFNSLNNFFFIDKDFVDRYEILTGEKLELGDILSVSFDLTMFESILNELDENLEIYLTDFFNFINNLEIIPSELKDFLNNYQDDIINEIENFFNNYSNNPYISFDLEVNGLMSHPENIQTSTFNSSSFLVSSELLFNNLVDRVLGNVETSLNNITNNNYASQIDNIILEIKNRIEDSSLEEDVLDLLVNQFVLKLGEGIDINDLTNKISDYYNDQNNTRCSLIAITNLNNMPSNMVIQSDIIQSKQLAYCFPLIFFLVAILVVLTTISQLILKERTEIGTFKSLGFSKISIFTYYMLMMSITTLFGVILGLIIGPILLPQVMNIKYDILYSLVPIGYSFPFLSSFLVIIGVFLVTVFLTYILIYKELSLTPAKSMRPSVPKINLKEKEAKPKNISLMMALRNIRVHIFKSIMVIVGVMGCTGLLICGMGIDDVLNYGKNNDLNGFFGSDVQVTFNANTLEGSVDPSVFKDSEGNEIIDKWEEYSMSQVNASKENSSYSEMIYLFYFSESSTNFKFNHWEIEENTCALAESKAKNLGIKVGDYITFTSDNTEYKLKVVDIFYTFTLGGVFIYKESVPNLLPYVTNAWVSLKEGVSYSEAKEILTPATNENNPYSFITSAMVYPENVDRIDGYMTSVKSMTNTIKVFAIILAVIVLINLSILNFRERLRDLATLKVLGFSTFEISKSLIYETMILTIIGALFGLALGFPLEMIVLMTNQTPIISYHYTIFLLTFVYSLLISLVTALVVNILMSFSIRKISMSESLKSIE</sequence>
<feature type="domain" description="ABC3 transporter permease C-terminal" evidence="7">
    <location>
        <begin position="776"/>
        <end position="890"/>
    </location>
</feature>
<evidence type="ECO:0000256" key="6">
    <source>
        <dbReference type="SAM" id="Phobius"/>
    </source>
</evidence>
<reference evidence="8" key="1">
    <citation type="submission" date="2020-10" db="EMBL/GenBank/DDBJ databases">
        <authorList>
            <person name="Gilroy R."/>
        </authorList>
    </citation>
    <scope>NUCLEOTIDE SEQUENCE</scope>
    <source>
        <strain evidence="8">11159</strain>
    </source>
</reference>
<organism evidence="8 9">
    <name type="scientific">Candidatus Onthovivens merdipullorum</name>
    <dbReference type="NCBI Taxonomy" id="2840889"/>
    <lineage>
        <taxon>Bacteria</taxon>
        <taxon>Bacillati</taxon>
        <taxon>Bacillota</taxon>
        <taxon>Bacilli</taxon>
        <taxon>Bacillales</taxon>
        <taxon>Candidatus Onthovivens</taxon>
    </lineage>
</organism>
<evidence type="ECO:0000256" key="3">
    <source>
        <dbReference type="ARBA" id="ARBA00022692"/>
    </source>
</evidence>
<keyword evidence="3 6" id="KW-0812">Transmembrane</keyword>
<feature type="domain" description="ABC3 transporter permease C-terminal" evidence="7">
    <location>
        <begin position="382"/>
        <end position="499"/>
    </location>
</feature>
<dbReference type="EMBL" id="JADIMY010000057">
    <property type="protein sequence ID" value="MBO8427442.1"/>
    <property type="molecule type" value="Genomic_DNA"/>
</dbReference>
<dbReference type="InterPro" id="IPR038766">
    <property type="entry name" value="Membrane_comp_ABC_pdt"/>
</dbReference>
<feature type="transmembrane region" description="Helical" evidence="6">
    <location>
        <begin position="858"/>
        <end position="882"/>
    </location>
</feature>
<feature type="transmembrane region" description="Helical" evidence="6">
    <location>
        <begin position="776"/>
        <end position="794"/>
    </location>
</feature>
<dbReference type="PANTHER" id="PTHR30287:SF2">
    <property type="entry name" value="BLL1001 PROTEIN"/>
    <property type="match status" value="1"/>
</dbReference>
<accession>A0A9D9DGU7</accession>
<feature type="transmembrane region" description="Helical" evidence="6">
    <location>
        <begin position="469"/>
        <end position="495"/>
    </location>
</feature>
<dbReference type="InterPro" id="IPR003838">
    <property type="entry name" value="ABC3_permease_C"/>
</dbReference>
<dbReference type="AlphaFoldDB" id="A0A9D9DGU7"/>
<dbReference type="Proteomes" id="UP000823613">
    <property type="component" value="Unassembled WGS sequence"/>
</dbReference>
<feature type="transmembrane region" description="Helical" evidence="6">
    <location>
        <begin position="424"/>
        <end position="449"/>
    </location>
</feature>
<evidence type="ECO:0000256" key="5">
    <source>
        <dbReference type="ARBA" id="ARBA00023136"/>
    </source>
</evidence>
<evidence type="ECO:0000256" key="2">
    <source>
        <dbReference type="ARBA" id="ARBA00022475"/>
    </source>
</evidence>
<proteinExistence type="predicted"/>
<dbReference type="GO" id="GO:0005886">
    <property type="term" value="C:plasma membrane"/>
    <property type="evidence" value="ECO:0007669"/>
    <property type="project" value="UniProtKB-SubCell"/>
</dbReference>
<comment type="subcellular location">
    <subcellularLocation>
        <location evidence="1">Cell membrane</location>
        <topology evidence="1">Multi-pass membrane protein</topology>
    </subcellularLocation>
</comment>
<keyword evidence="4 6" id="KW-1133">Transmembrane helix</keyword>
<keyword evidence="5 6" id="KW-0472">Membrane</keyword>
<feature type="transmembrane region" description="Helical" evidence="6">
    <location>
        <begin position="818"/>
        <end position="838"/>
    </location>
</feature>
<keyword evidence="2" id="KW-1003">Cell membrane</keyword>
<evidence type="ECO:0000256" key="1">
    <source>
        <dbReference type="ARBA" id="ARBA00004651"/>
    </source>
</evidence>
<evidence type="ECO:0000313" key="8">
    <source>
        <dbReference type="EMBL" id="MBO8427442.1"/>
    </source>
</evidence>
<feature type="transmembrane region" description="Helical" evidence="6">
    <location>
        <begin position="21"/>
        <end position="41"/>
    </location>
</feature>